<dbReference type="EMBL" id="KQ090406">
    <property type="protein sequence ID" value="KMS96137.1"/>
    <property type="molecule type" value="Genomic_DNA"/>
</dbReference>
<reference evidence="2 3" key="1">
    <citation type="journal article" date="2014" name="Nature">
        <title>The genome of the recently domesticated crop plant sugar beet (Beta vulgaris).</title>
        <authorList>
            <person name="Dohm J.C."/>
            <person name="Minoche A.E."/>
            <person name="Holtgrawe D."/>
            <person name="Capella-Gutierrez S."/>
            <person name="Zakrzewski F."/>
            <person name="Tafer H."/>
            <person name="Rupp O."/>
            <person name="Sorensen T.R."/>
            <person name="Stracke R."/>
            <person name="Reinhardt R."/>
            <person name="Goesmann A."/>
            <person name="Kraft T."/>
            <person name="Schulz B."/>
            <person name="Stadler P.F."/>
            <person name="Schmidt T."/>
            <person name="Gabaldon T."/>
            <person name="Lehrach H."/>
            <person name="Weisshaar B."/>
            <person name="Himmelbauer H."/>
        </authorList>
    </citation>
    <scope>NUCLEOTIDE SEQUENCE [LARGE SCALE GENOMIC DNA]</scope>
    <source>
        <tissue evidence="2">Taproot</tissue>
    </source>
</reference>
<feature type="domain" description="Myb/SANT-like" evidence="1">
    <location>
        <begin position="18"/>
        <end position="114"/>
    </location>
</feature>
<dbReference type="OMA" id="FWASEED"/>
<name>A0A0J8B8J9_BETVV</name>
<gene>
    <name evidence="2" type="ORF">BVRB_001730</name>
</gene>
<dbReference type="PANTHER" id="PTHR46250">
    <property type="entry name" value="MYB/SANT-LIKE DNA-BINDING DOMAIN PROTEIN-RELATED"/>
    <property type="match status" value="1"/>
</dbReference>
<accession>A0A0J8B8J9</accession>
<dbReference type="Gramene" id="KMS96137">
    <property type="protein sequence ID" value="KMS96137"/>
    <property type="gene ID" value="BVRB_001730"/>
</dbReference>
<dbReference type="PANTHER" id="PTHR46250:SF15">
    <property type="entry name" value="OS01G0523800 PROTEIN"/>
    <property type="match status" value="1"/>
</dbReference>
<dbReference type="InterPro" id="IPR024752">
    <property type="entry name" value="Myb/SANT-like_dom"/>
</dbReference>
<protein>
    <recommendedName>
        <fullName evidence="1">Myb/SANT-like domain-containing protein</fullName>
    </recommendedName>
</protein>
<evidence type="ECO:0000259" key="1">
    <source>
        <dbReference type="Pfam" id="PF12776"/>
    </source>
</evidence>
<dbReference type="Pfam" id="PF12776">
    <property type="entry name" value="Myb_DNA-bind_3"/>
    <property type="match status" value="1"/>
</dbReference>
<keyword evidence="3" id="KW-1185">Reference proteome</keyword>
<dbReference type="AlphaFoldDB" id="A0A0J8B8J9"/>
<evidence type="ECO:0000313" key="2">
    <source>
        <dbReference type="EMBL" id="KMS96137.1"/>
    </source>
</evidence>
<evidence type="ECO:0000313" key="3">
    <source>
        <dbReference type="Proteomes" id="UP000035740"/>
    </source>
</evidence>
<organism evidence="2 3">
    <name type="scientific">Beta vulgaris subsp. vulgaris</name>
    <name type="common">Beet</name>
    <dbReference type="NCBI Taxonomy" id="3555"/>
    <lineage>
        <taxon>Eukaryota</taxon>
        <taxon>Viridiplantae</taxon>
        <taxon>Streptophyta</taxon>
        <taxon>Embryophyta</taxon>
        <taxon>Tracheophyta</taxon>
        <taxon>Spermatophyta</taxon>
        <taxon>Magnoliopsida</taxon>
        <taxon>eudicotyledons</taxon>
        <taxon>Gunneridae</taxon>
        <taxon>Pentapetalae</taxon>
        <taxon>Caryophyllales</taxon>
        <taxon>Chenopodiaceae</taxon>
        <taxon>Betoideae</taxon>
        <taxon>Beta</taxon>
    </lineage>
</organism>
<dbReference type="OrthoDB" id="1746344at2759"/>
<sequence length="183" mass="20476">MDESIASGGERGKNKCFWASEEDKALVAALSELVTNPHWKCEKGFRNGYMTRLEDVIGKAIPGCGLKALPRIDSRLKTLVTKFRAIVQMLNTSGFEWDDEKNMIYVERKIYDEYCKVYPNCKNLYGHAFPHLNELLEIYGKDYATGKSTDGLIIGNMEKYAPVQVMVDSSDDDADTIASGNGT</sequence>
<dbReference type="Proteomes" id="UP000035740">
    <property type="component" value="Unassembled WGS sequence"/>
</dbReference>
<proteinExistence type="predicted"/>